<dbReference type="InterPro" id="IPR016440">
    <property type="entry name" value="Rubredoxin-O_OxRdtase"/>
</dbReference>
<dbReference type="HOGENOM" id="CLU_017490_0_0_2"/>
<dbReference type="InterPro" id="IPR008254">
    <property type="entry name" value="Flavodoxin/NO_synth"/>
</dbReference>
<dbReference type="GO" id="GO:0009055">
    <property type="term" value="F:electron transfer activity"/>
    <property type="evidence" value="ECO:0007669"/>
    <property type="project" value="InterPro"/>
</dbReference>
<dbReference type="InterPro" id="IPR045761">
    <property type="entry name" value="ODP_dom"/>
</dbReference>
<dbReference type="Pfam" id="PF19583">
    <property type="entry name" value="ODP"/>
    <property type="match status" value="1"/>
</dbReference>
<evidence type="ECO:0000259" key="1">
    <source>
        <dbReference type="PROSITE" id="PS50902"/>
    </source>
</evidence>
<name>D3T9A6_ACIB4</name>
<dbReference type="RefSeq" id="WP_012997246.1">
    <property type="nucleotide sequence ID" value="NC_013926.1"/>
</dbReference>
<accession>D3T9A6</accession>
<dbReference type="Gene3D" id="3.60.15.10">
    <property type="entry name" value="Ribonuclease Z/Hydroxyacylglutathione hydrolase-like"/>
    <property type="match status" value="1"/>
</dbReference>
<dbReference type="GeneID" id="8827826"/>
<dbReference type="InterPro" id="IPR029039">
    <property type="entry name" value="Flavoprotein-like_sf"/>
</dbReference>
<evidence type="ECO:0000313" key="3">
    <source>
        <dbReference type="Proteomes" id="UP000001400"/>
    </source>
</evidence>
<organism evidence="2 3">
    <name type="scientific">Aciduliprofundum boonei (strain DSM 19572 / T469)</name>
    <dbReference type="NCBI Taxonomy" id="439481"/>
    <lineage>
        <taxon>Archaea</taxon>
        <taxon>Methanobacteriati</taxon>
        <taxon>Thermoplasmatota</taxon>
        <taxon>DHVE2 group</taxon>
        <taxon>Candidatus Aciduliprofundum</taxon>
    </lineage>
</organism>
<dbReference type="Proteomes" id="UP000001400">
    <property type="component" value="Chromosome"/>
</dbReference>
<dbReference type="SUPFAM" id="SSF56281">
    <property type="entry name" value="Metallo-hydrolase/oxidoreductase"/>
    <property type="match status" value="1"/>
</dbReference>
<dbReference type="GO" id="GO:0046872">
    <property type="term" value="F:metal ion binding"/>
    <property type="evidence" value="ECO:0007669"/>
    <property type="project" value="InterPro"/>
</dbReference>
<dbReference type="InterPro" id="IPR001279">
    <property type="entry name" value="Metallo-B-lactamas"/>
</dbReference>
<keyword evidence="3" id="KW-1185">Reference proteome</keyword>
<dbReference type="PANTHER" id="PTHR43717">
    <property type="entry name" value="ANAEROBIC NITRIC OXIDE REDUCTASE FLAVORUBREDOXIN"/>
    <property type="match status" value="1"/>
</dbReference>
<dbReference type="GO" id="GO:0010181">
    <property type="term" value="F:FMN binding"/>
    <property type="evidence" value="ECO:0007669"/>
    <property type="project" value="InterPro"/>
</dbReference>
<dbReference type="InterPro" id="IPR036866">
    <property type="entry name" value="RibonucZ/Hydroxyglut_hydro"/>
</dbReference>
<dbReference type="Gene3D" id="3.40.50.360">
    <property type="match status" value="1"/>
</dbReference>
<dbReference type="PROSITE" id="PS50902">
    <property type="entry name" value="FLAVODOXIN_LIKE"/>
    <property type="match status" value="1"/>
</dbReference>
<dbReference type="SUPFAM" id="SSF52218">
    <property type="entry name" value="Flavoproteins"/>
    <property type="match status" value="1"/>
</dbReference>
<dbReference type="AlphaFoldDB" id="D3T9A6"/>
<dbReference type="KEGG" id="abi:Aboo_0876"/>
<dbReference type="PIRSF" id="PIRSF005243">
    <property type="entry name" value="ROO"/>
    <property type="match status" value="1"/>
</dbReference>
<proteinExistence type="predicted"/>
<dbReference type="EMBL" id="CP001941">
    <property type="protein sequence ID" value="ADD08685.1"/>
    <property type="molecule type" value="Genomic_DNA"/>
</dbReference>
<dbReference type="PANTHER" id="PTHR43717:SF1">
    <property type="entry name" value="ANAEROBIC NITRIC OXIDE REDUCTASE FLAVORUBREDOXIN"/>
    <property type="match status" value="1"/>
</dbReference>
<dbReference type="SMART" id="SM00849">
    <property type="entry name" value="Lactamase_B"/>
    <property type="match status" value="1"/>
</dbReference>
<dbReference type="CDD" id="cd07709">
    <property type="entry name" value="flavodiiron_proteins_MBL-fold"/>
    <property type="match status" value="1"/>
</dbReference>
<reference evidence="2" key="1">
    <citation type="submission" date="2010-02" db="EMBL/GenBank/DDBJ databases">
        <title>Complete sequence of Aciduliprofundum boonei T469.</title>
        <authorList>
            <consortium name="US DOE Joint Genome Institute"/>
            <person name="Lucas S."/>
            <person name="Copeland A."/>
            <person name="Lapidus A."/>
            <person name="Cheng J.-F."/>
            <person name="Bruce D."/>
            <person name="Goodwin L."/>
            <person name="Pitluck S."/>
            <person name="Saunders E."/>
            <person name="Detter J.C."/>
            <person name="Han C."/>
            <person name="Tapia R."/>
            <person name="Land M."/>
            <person name="Hauser L."/>
            <person name="Kyrpides N."/>
            <person name="Mikhailova N."/>
            <person name="Flores G."/>
            <person name="Reysenbach A.-L."/>
            <person name="Woyke T."/>
        </authorList>
    </citation>
    <scope>NUCLEOTIDE SEQUENCE</scope>
    <source>
        <strain evidence="2">T469</strain>
    </source>
</reference>
<dbReference type="Pfam" id="PF00258">
    <property type="entry name" value="Flavodoxin_1"/>
    <property type="match status" value="1"/>
</dbReference>
<gene>
    <name evidence="2" type="ordered locus">Aboo_0876</name>
</gene>
<dbReference type="GO" id="GO:0016491">
    <property type="term" value="F:oxidoreductase activity"/>
    <property type="evidence" value="ECO:0007669"/>
    <property type="project" value="InterPro"/>
</dbReference>
<protein>
    <submittedName>
        <fullName evidence="2">Flavodoxin/nitric oxide synthase</fullName>
    </submittedName>
</protein>
<evidence type="ECO:0000313" key="2">
    <source>
        <dbReference type="EMBL" id="ADD08685.1"/>
    </source>
</evidence>
<feature type="domain" description="Flavodoxin-like" evidence="1">
    <location>
        <begin position="247"/>
        <end position="384"/>
    </location>
</feature>
<sequence>MIRKIADGVYNVGAIDWERTLFDEIVPLPQGTSYNAYLVKGENKTAIIDTVEPEKLEQLIDNLEELKVDKIDYIVSNHAEQDHSGGIPYLLKRYPEAKVVTNAKCMGFEKDLLHLKDEDFIIIKEGDTLELGGKTLKFIMTPWVHWPETMTTYLMEDRIAFTCDFFGSHAATSHTFAEQYDRIYHEAKRYYAEIMMPFRQIITRNIKKIEELEPRIIAPSHGPAYSDPKFIIDAYKEWTSSETKNEVLILYVSMHGSTKKMVYALVDYLGEEGVEVKVRDLITSNLGEIAIDMVDVTTIILATPTMLAGPHPHAVYAAYLTNALKPKAKFVGIMGSYGWGGRTVDILKSNLGALKVEILEPLLIKGLPKKEDYDKIKEFAKIIAEKHREVGVMK</sequence>